<evidence type="ECO:0000256" key="5">
    <source>
        <dbReference type="ARBA" id="ARBA00022723"/>
    </source>
</evidence>
<evidence type="ECO:0000313" key="17">
    <source>
        <dbReference type="Proteomes" id="UP001567538"/>
    </source>
</evidence>
<dbReference type="SMART" id="SM01117">
    <property type="entry name" value="Cyt-b5"/>
    <property type="match status" value="1"/>
</dbReference>
<evidence type="ECO:0000256" key="8">
    <source>
        <dbReference type="ARBA" id="ARBA00022982"/>
    </source>
</evidence>
<keyword evidence="6" id="KW-0256">Endoplasmic reticulum</keyword>
<dbReference type="InterPro" id="IPR018506">
    <property type="entry name" value="Cyt_B5_heme-BS"/>
</dbReference>
<evidence type="ECO:0000256" key="14">
    <source>
        <dbReference type="RuleBase" id="RU362121"/>
    </source>
</evidence>
<accession>A0ABD1IB02</accession>
<keyword evidence="3 14" id="KW-0349">Heme</keyword>
<dbReference type="GO" id="GO:0046872">
    <property type="term" value="F:metal ion binding"/>
    <property type="evidence" value="ECO:0007669"/>
    <property type="project" value="UniProtKB-UniRule"/>
</dbReference>
<evidence type="ECO:0000256" key="11">
    <source>
        <dbReference type="ARBA" id="ARBA00023136"/>
    </source>
</evidence>
<dbReference type="GO" id="GO:0005789">
    <property type="term" value="C:endoplasmic reticulum membrane"/>
    <property type="evidence" value="ECO:0007669"/>
    <property type="project" value="UniProtKB-SubCell"/>
</dbReference>
<dbReference type="PANTHER" id="PTHR19359">
    <property type="entry name" value="CYTOCHROME B5"/>
    <property type="match status" value="1"/>
</dbReference>
<keyword evidence="10 14" id="KW-0408">Iron</keyword>
<comment type="caution">
    <text evidence="16">The sequence shown here is derived from an EMBL/GenBank/DDBJ whole genome shotgun (WGS) entry which is preliminary data.</text>
</comment>
<keyword evidence="9 14" id="KW-1133">Transmembrane helix</keyword>
<evidence type="ECO:0000256" key="2">
    <source>
        <dbReference type="ARBA" id="ARBA00022448"/>
    </source>
</evidence>
<keyword evidence="11 14" id="KW-0472">Membrane</keyword>
<keyword evidence="2" id="KW-0813">Transport</keyword>
<feature type="domain" description="Cytochrome b5 heme-binding" evidence="15">
    <location>
        <begin position="3"/>
        <end position="79"/>
    </location>
</feature>
<evidence type="ECO:0000256" key="9">
    <source>
        <dbReference type="ARBA" id="ARBA00022989"/>
    </source>
</evidence>
<keyword evidence="4 14" id="KW-0812">Transmembrane</keyword>
<proteinExistence type="inferred from homology"/>
<keyword evidence="8" id="KW-0249">Electron transport</keyword>
<dbReference type="FunFam" id="3.10.120.10:FF:000002">
    <property type="entry name" value="Cytochrome b5 type B"/>
    <property type="match status" value="1"/>
</dbReference>
<reference evidence="16 17" key="1">
    <citation type="submission" date="2024-06" db="EMBL/GenBank/DDBJ databases">
        <title>A chromosome level genome sequence of Diviner's sage (Salvia divinorum).</title>
        <authorList>
            <person name="Ford S.A."/>
            <person name="Ro D.-K."/>
            <person name="Ness R.W."/>
            <person name="Phillips M.A."/>
        </authorList>
    </citation>
    <scope>NUCLEOTIDE SEQUENCE [LARGE SCALE GENOMIC DNA]</scope>
    <source>
        <strain evidence="16">SAF-2024a</strain>
        <tissue evidence="16">Leaf</tissue>
    </source>
</reference>
<dbReference type="InterPro" id="IPR001199">
    <property type="entry name" value="Cyt_B5-like_heme/steroid-bd"/>
</dbReference>
<dbReference type="SUPFAM" id="SSF55856">
    <property type="entry name" value="Cytochrome b5-like heme/steroid binding domain"/>
    <property type="match status" value="1"/>
</dbReference>
<keyword evidence="7" id="KW-0492">Microsome</keyword>
<protein>
    <submittedName>
        <fullName evidence="16">Cytochrome b5-like</fullName>
    </submittedName>
</protein>
<comment type="similarity">
    <text evidence="13 14">Belongs to the cytochrome b5 family.</text>
</comment>
<evidence type="ECO:0000256" key="4">
    <source>
        <dbReference type="ARBA" id="ARBA00022692"/>
    </source>
</evidence>
<name>A0ABD1IB02_SALDI</name>
<dbReference type="Proteomes" id="UP001567538">
    <property type="component" value="Unassembled WGS sequence"/>
</dbReference>
<sequence>MEEKVFSFGEVSKHNRNGDCWVIIHGKVYDVSRFLDEHPGGEEVLVNASGKDASVDFDDVSHTNYAQGLMKDFLIGKIDANTLPKMEKECTTHDASSSRGSTTELLLNAVPFFMLAFAFLLHYYNNSSSDNN</sequence>
<gene>
    <name evidence="16" type="ORF">AAHA92_01577</name>
</gene>
<organism evidence="16 17">
    <name type="scientific">Salvia divinorum</name>
    <name type="common">Maria pastora</name>
    <name type="synonym">Diviner's sage</name>
    <dbReference type="NCBI Taxonomy" id="28513"/>
    <lineage>
        <taxon>Eukaryota</taxon>
        <taxon>Viridiplantae</taxon>
        <taxon>Streptophyta</taxon>
        <taxon>Embryophyta</taxon>
        <taxon>Tracheophyta</taxon>
        <taxon>Spermatophyta</taxon>
        <taxon>Magnoliopsida</taxon>
        <taxon>eudicotyledons</taxon>
        <taxon>Gunneridae</taxon>
        <taxon>Pentapetalae</taxon>
        <taxon>asterids</taxon>
        <taxon>lamiids</taxon>
        <taxon>Lamiales</taxon>
        <taxon>Lamiaceae</taxon>
        <taxon>Nepetoideae</taxon>
        <taxon>Mentheae</taxon>
        <taxon>Salviinae</taxon>
        <taxon>Salvia</taxon>
        <taxon>Salvia subgen. Calosphace</taxon>
    </lineage>
</organism>
<evidence type="ECO:0000256" key="13">
    <source>
        <dbReference type="ARBA" id="ARBA00038168"/>
    </source>
</evidence>
<evidence type="ECO:0000313" key="16">
    <source>
        <dbReference type="EMBL" id="KAL1565903.1"/>
    </source>
</evidence>
<evidence type="ECO:0000259" key="15">
    <source>
        <dbReference type="PROSITE" id="PS50255"/>
    </source>
</evidence>
<evidence type="ECO:0000256" key="12">
    <source>
        <dbReference type="ARBA" id="ARBA00037877"/>
    </source>
</evidence>
<dbReference type="PROSITE" id="PS50255">
    <property type="entry name" value="CYTOCHROME_B5_2"/>
    <property type="match status" value="1"/>
</dbReference>
<dbReference type="InterPro" id="IPR036400">
    <property type="entry name" value="Cyt_B5-like_heme/steroid_sf"/>
</dbReference>
<dbReference type="AlphaFoldDB" id="A0ABD1IB02"/>
<dbReference type="InterPro" id="IPR050668">
    <property type="entry name" value="Cytochrome_b5"/>
</dbReference>
<evidence type="ECO:0000256" key="6">
    <source>
        <dbReference type="ARBA" id="ARBA00022824"/>
    </source>
</evidence>
<evidence type="ECO:0000256" key="7">
    <source>
        <dbReference type="ARBA" id="ARBA00022848"/>
    </source>
</evidence>
<dbReference type="GO" id="GO:0020037">
    <property type="term" value="F:heme binding"/>
    <property type="evidence" value="ECO:0007669"/>
    <property type="project" value="UniProtKB-UniRule"/>
</dbReference>
<evidence type="ECO:0000256" key="10">
    <source>
        <dbReference type="ARBA" id="ARBA00023004"/>
    </source>
</evidence>
<dbReference type="Pfam" id="PF00173">
    <property type="entry name" value="Cyt-b5"/>
    <property type="match status" value="1"/>
</dbReference>
<evidence type="ECO:0000256" key="1">
    <source>
        <dbReference type="ARBA" id="ARBA00004131"/>
    </source>
</evidence>
<evidence type="ECO:0000256" key="3">
    <source>
        <dbReference type="ARBA" id="ARBA00022617"/>
    </source>
</evidence>
<dbReference type="PROSITE" id="PS00191">
    <property type="entry name" value="CYTOCHROME_B5_1"/>
    <property type="match status" value="1"/>
</dbReference>
<keyword evidence="17" id="KW-1185">Reference proteome</keyword>
<dbReference type="PRINTS" id="PR00363">
    <property type="entry name" value="CYTOCHROMEB5"/>
</dbReference>
<dbReference type="Gene3D" id="3.10.120.10">
    <property type="entry name" value="Cytochrome b5-like heme/steroid binding domain"/>
    <property type="match status" value="1"/>
</dbReference>
<dbReference type="PANTHER" id="PTHR19359:SF129">
    <property type="entry name" value="CYTOCHROME B5 ISOFORM B"/>
    <property type="match status" value="1"/>
</dbReference>
<feature type="transmembrane region" description="Helical" evidence="14">
    <location>
        <begin position="105"/>
        <end position="124"/>
    </location>
</feature>
<dbReference type="EMBL" id="JBEAFC010000002">
    <property type="protein sequence ID" value="KAL1565903.1"/>
    <property type="molecule type" value="Genomic_DNA"/>
</dbReference>
<comment type="subcellular location">
    <subcellularLocation>
        <location evidence="1">Endoplasmic reticulum membrane</location>
        <topology evidence="1">Single-pass membrane protein</topology>
        <orientation evidence="1">Cytoplasmic side</orientation>
    </subcellularLocation>
    <subcellularLocation>
        <location evidence="12">Microsome membrane</location>
        <topology evidence="12">Single-pass membrane protein</topology>
        <orientation evidence="12">Cytoplasmic side</orientation>
    </subcellularLocation>
</comment>
<keyword evidence="5 14" id="KW-0479">Metal-binding</keyword>